<dbReference type="Proteomes" id="UP000826550">
    <property type="component" value="Chromosome"/>
</dbReference>
<name>A0ABX8W681_9LACO</name>
<organism evidence="2 3">
    <name type="scientific">Lactobacillus panisapium</name>
    <dbReference type="NCBI Taxonomy" id="2012495"/>
    <lineage>
        <taxon>Bacteria</taxon>
        <taxon>Bacillati</taxon>
        <taxon>Bacillota</taxon>
        <taxon>Bacilli</taxon>
        <taxon>Lactobacillales</taxon>
        <taxon>Lactobacillaceae</taxon>
        <taxon>Lactobacillus</taxon>
    </lineage>
</organism>
<reference evidence="2 3" key="1">
    <citation type="submission" date="2020-01" db="EMBL/GenBank/DDBJ databases">
        <title>Vast differences in strain-level diversity in the gut microbiota of two closely related honey bee species.</title>
        <authorList>
            <person name="Ellegaard K.M."/>
            <person name="Suenami S."/>
            <person name="Miyazaki R."/>
            <person name="Engel P."/>
        </authorList>
    </citation>
    <scope>NUCLEOTIDE SEQUENCE [LARGE SCALE GENOMIC DNA]</scope>
    <source>
        <strain evidence="2 3">ESL0416</strain>
    </source>
</reference>
<protein>
    <submittedName>
        <fullName evidence="2">Uncharacterized protein</fullName>
    </submittedName>
</protein>
<proteinExistence type="predicted"/>
<sequence length="106" mass="12400">MPNLKIHFEKSRAQKVLKTIIKDDNDFQTAISFTNKATAWYFVGLGGWFKMICSLDEFLEEFHLVHFGWWLIGSVIVFTFAGLFSAYYRVSSHRQKAILAKFQKDE</sequence>
<dbReference type="EMBL" id="CP048268">
    <property type="protein sequence ID" value="QYN53094.1"/>
    <property type="molecule type" value="Genomic_DNA"/>
</dbReference>
<keyword evidence="1" id="KW-0472">Membrane</keyword>
<feature type="transmembrane region" description="Helical" evidence="1">
    <location>
        <begin position="67"/>
        <end position="88"/>
    </location>
</feature>
<evidence type="ECO:0000256" key="1">
    <source>
        <dbReference type="SAM" id="Phobius"/>
    </source>
</evidence>
<keyword evidence="3" id="KW-1185">Reference proteome</keyword>
<evidence type="ECO:0000313" key="3">
    <source>
        <dbReference type="Proteomes" id="UP000826550"/>
    </source>
</evidence>
<gene>
    <name evidence="2" type="ORF">GYM71_06520</name>
</gene>
<keyword evidence="1" id="KW-0812">Transmembrane</keyword>
<evidence type="ECO:0000313" key="2">
    <source>
        <dbReference type="EMBL" id="QYN53094.1"/>
    </source>
</evidence>
<keyword evidence="1" id="KW-1133">Transmembrane helix</keyword>
<accession>A0ABX8W681</accession>
<dbReference type="RefSeq" id="WP_220219894.1">
    <property type="nucleotide sequence ID" value="NZ_CP048268.1"/>
</dbReference>